<gene>
    <name evidence="1" type="ORF">H4O21_14720</name>
</gene>
<evidence type="ECO:0000313" key="1">
    <source>
        <dbReference type="EMBL" id="MBB1487857.1"/>
    </source>
</evidence>
<keyword evidence="2" id="KW-1185">Reference proteome</keyword>
<reference evidence="1 2" key="1">
    <citation type="submission" date="2020-08" db="EMBL/GenBank/DDBJ databases">
        <title>Oceanospirillum sp. nov. isolated from marine sediment.</title>
        <authorList>
            <person name="Ji X."/>
        </authorList>
    </citation>
    <scope>NUCLEOTIDE SEQUENCE [LARGE SCALE GENOMIC DNA]</scope>
    <source>
        <strain evidence="1 2">D5</strain>
    </source>
</reference>
<evidence type="ECO:0000313" key="2">
    <source>
        <dbReference type="Proteomes" id="UP000565262"/>
    </source>
</evidence>
<dbReference type="AlphaFoldDB" id="A0A839ITU7"/>
<comment type="caution">
    <text evidence="1">The sequence shown here is derived from an EMBL/GenBank/DDBJ whole genome shotgun (WGS) entry which is preliminary data.</text>
</comment>
<sequence>MFIFDPAQVIHIPSTHRTETEAEYFQRLAKERVIQKTKEERAQRLQNISHTLTKVFQFADRSMFVKCP</sequence>
<proteinExistence type="predicted"/>
<organism evidence="1 2">
    <name type="scientific">Oceanospirillum sediminis</name>
    <dbReference type="NCBI Taxonomy" id="2760088"/>
    <lineage>
        <taxon>Bacteria</taxon>
        <taxon>Pseudomonadati</taxon>
        <taxon>Pseudomonadota</taxon>
        <taxon>Gammaproteobacteria</taxon>
        <taxon>Oceanospirillales</taxon>
        <taxon>Oceanospirillaceae</taxon>
        <taxon>Oceanospirillum</taxon>
    </lineage>
</organism>
<accession>A0A839ITU7</accession>
<dbReference type="RefSeq" id="WP_182809636.1">
    <property type="nucleotide sequence ID" value="NZ_JACJFM010000020.1"/>
</dbReference>
<protein>
    <submittedName>
        <fullName evidence="1">Uncharacterized protein</fullName>
    </submittedName>
</protein>
<name>A0A839ITU7_9GAMM</name>
<dbReference type="Proteomes" id="UP000565262">
    <property type="component" value="Unassembled WGS sequence"/>
</dbReference>
<dbReference type="EMBL" id="JACJFM010000020">
    <property type="protein sequence ID" value="MBB1487857.1"/>
    <property type="molecule type" value="Genomic_DNA"/>
</dbReference>